<proteinExistence type="predicted"/>
<dbReference type="InterPro" id="IPR010730">
    <property type="entry name" value="HET"/>
</dbReference>
<evidence type="ECO:0000313" key="3">
    <source>
        <dbReference type="Proteomes" id="UP000800094"/>
    </source>
</evidence>
<dbReference type="PANTHER" id="PTHR33112:SF16">
    <property type="entry name" value="HETEROKARYON INCOMPATIBILITY DOMAIN-CONTAINING PROTEIN"/>
    <property type="match status" value="1"/>
</dbReference>
<organism evidence="2 3">
    <name type="scientific">Trematosphaeria pertusa</name>
    <dbReference type="NCBI Taxonomy" id="390896"/>
    <lineage>
        <taxon>Eukaryota</taxon>
        <taxon>Fungi</taxon>
        <taxon>Dikarya</taxon>
        <taxon>Ascomycota</taxon>
        <taxon>Pezizomycotina</taxon>
        <taxon>Dothideomycetes</taxon>
        <taxon>Pleosporomycetidae</taxon>
        <taxon>Pleosporales</taxon>
        <taxon>Massarineae</taxon>
        <taxon>Trematosphaeriaceae</taxon>
        <taxon>Trematosphaeria</taxon>
    </lineage>
</organism>
<accession>A0A6A6I5T1</accession>
<gene>
    <name evidence="2" type="ORF">BU26DRAFT_73771</name>
</gene>
<dbReference type="OrthoDB" id="3486565at2759"/>
<feature type="domain" description="Heterokaryon incompatibility" evidence="1">
    <location>
        <begin position="185"/>
        <end position="351"/>
    </location>
</feature>
<dbReference type="GeneID" id="54589615"/>
<protein>
    <submittedName>
        <fullName evidence="2">HET-domain-containing protein</fullName>
    </submittedName>
</protein>
<evidence type="ECO:0000259" key="1">
    <source>
        <dbReference type="Pfam" id="PF06985"/>
    </source>
</evidence>
<dbReference type="RefSeq" id="XP_033680680.1">
    <property type="nucleotide sequence ID" value="XM_033836285.1"/>
</dbReference>
<dbReference type="AlphaFoldDB" id="A0A6A6I5T1"/>
<dbReference type="PANTHER" id="PTHR33112">
    <property type="entry name" value="DOMAIN PROTEIN, PUTATIVE-RELATED"/>
    <property type="match status" value="1"/>
</dbReference>
<reference evidence="2" key="1">
    <citation type="journal article" date="2020" name="Stud. Mycol.">
        <title>101 Dothideomycetes genomes: a test case for predicting lifestyles and emergence of pathogens.</title>
        <authorList>
            <person name="Haridas S."/>
            <person name="Albert R."/>
            <person name="Binder M."/>
            <person name="Bloem J."/>
            <person name="Labutti K."/>
            <person name="Salamov A."/>
            <person name="Andreopoulos B."/>
            <person name="Baker S."/>
            <person name="Barry K."/>
            <person name="Bills G."/>
            <person name="Bluhm B."/>
            <person name="Cannon C."/>
            <person name="Castanera R."/>
            <person name="Culley D."/>
            <person name="Daum C."/>
            <person name="Ezra D."/>
            <person name="Gonzalez J."/>
            <person name="Henrissat B."/>
            <person name="Kuo A."/>
            <person name="Liang C."/>
            <person name="Lipzen A."/>
            <person name="Lutzoni F."/>
            <person name="Magnuson J."/>
            <person name="Mondo S."/>
            <person name="Nolan M."/>
            <person name="Ohm R."/>
            <person name="Pangilinan J."/>
            <person name="Park H.-J."/>
            <person name="Ramirez L."/>
            <person name="Alfaro M."/>
            <person name="Sun H."/>
            <person name="Tritt A."/>
            <person name="Yoshinaga Y."/>
            <person name="Zwiers L.-H."/>
            <person name="Turgeon B."/>
            <person name="Goodwin S."/>
            <person name="Spatafora J."/>
            <person name="Crous P."/>
            <person name="Grigoriev I."/>
        </authorList>
    </citation>
    <scope>NUCLEOTIDE SEQUENCE</scope>
    <source>
        <strain evidence="2">CBS 122368</strain>
    </source>
</reference>
<name>A0A6A6I5T1_9PLEO</name>
<dbReference type="EMBL" id="ML987200">
    <property type="protein sequence ID" value="KAF2245676.1"/>
    <property type="molecule type" value="Genomic_DNA"/>
</dbReference>
<sequence length="657" mass="74209">MGDLSWGATPYPLLPTCRVCLGGVPVRISDLERSSQAGCAFCALLDQGIARIRPQLTEQLDYGEKLDAVYIYASKTDAHFVVELGSWSFGSSASLEVHFEVFVDTSTTNLGALVPTYNIPRDVPTRLNLARVVSFIRKWSSSCDRFHPFCSIEGIPELPKRVMSISSRNNQPIKLVELSGVHAPYIALSYCWGASNTALKTTSETLPIHMAGIPLESFPKTFKDVIAICRALDIRYLWLDALCIIQDSTEDWEVESAKMTDIYSNSYLTIAASSCADTAHGLFSDRWTLILKRDEPLCRIETGSVAVERGNDTFRLRPRLFTAHTRFAQLDNAHHHSADAPLLTRAWAYQERLLPSRTLHFLAEELVWECKTDLRCECRALDDRSLIAAEFEGDKQFKQTWHGGWLKPLVAKVERPGLIYEDFSMIWMDLVSEFTRLDLTYESDRLPAISGLAAKLTNTCLGDYLAGMWTNMFPVGLLYESRWSAGDFPGDPKYRPQAPTWSWASIPLSGSNGIYYDRTLSRRFKRCPYFKVLNVTAKVLGKNPFGWVQNALLSVRARSAKCVAVKGRDGAMRLERISREDDPAHLVLDIPNSVENHTRIIFLYLGSGQGLALQKVSNVRHEATTYRRVGIARFPLDMQWRNVDWEDGMEMRDFDLV</sequence>
<evidence type="ECO:0000313" key="2">
    <source>
        <dbReference type="EMBL" id="KAF2245676.1"/>
    </source>
</evidence>
<dbReference type="Pfam" id="PF06985">
    <property type="entry name" value="HET"/>
    <property type="match status" value="1"/>
</dbReference>
<dbReference type="Proteomes" id="UP000800094">
    <property type="component" value="Unassembled WGS sequence"/>
</dbReference>
<keyword evidence="3" id="KW-1185">Reference proteome</keyword>